<accession>A0A939T1B6</accession>
<feature type="transmembrane region" description="Helical" evidence="5">
    <location>
        <begin position="366"/>
        <end position="383"/>
    </location>
</feature>
<dbReference type="AlphaFoldDB" id="A0A939T1B6"/>
<dbReference type="Gene3D" id="1.20.1250.20">
    <property type="entry name" value="MFS general substrate transporter like domains"/>
    <property type="match status" value="2"/>
</dbReference>
<dbReference type="InterPro" id="IPR011701">
    <property type="entry name" value="MFS"/>
</dbReference>
<dbReference type="GO" id="GO:0022857">
    <property type="term" value="F:transmembrane transporter activity"/>
    <property type="evidence" value="ECO:0007669"/>
    <property type="project" value="InterPro"/>
</dbReference>
<keyword evidence="8" id="KW-1185">Reference proteome</keyword>
<dbReference type="Pfam" id="PF07690">
    <property type="entry name" value="MFS_1"/>
    <property type="match status" value="1"/>
</dbReference>
<feature type="transmembrane region" description="Helical" evidence="5">
    <location>
        <begin position="98"/>
        <end position="115"/>
    </location>
</feature>
<feature type="domain" description="Major facilitator superfamily (MFS) profile" evidence="6">
    <location>
        <begin position="11"/>
        <end position="387"/>
    </location>
</feature>
<evidence type="ECO:0000256" key="5">
    <source>
        <dbReference type="SAM" id="Phobius"/>
    </source>
</evidence>
<evidence type="ECO:0000256" key="2">
    <source>
        <dbReference type="ARBA" id="ARBA00022692"/>
    </source>
</evidence>
<feature type="transmembrane region" description="Helical" evidence="5">
    <location>
        <begin position="40"/>
        <end position="64"/>
    </location>
</feature>
<feature type="transmembrane region" description="Helical" evidence="5">
    <location>
        <begin position="204"/>
        <end position="223"/>
    </location>
</feature>
<feature type="transmembrane region" description="Helical" evidence="5">
    <location>
        <begin position="243"/>
        <end position="262"/>
    </location>
</feature>
<dbReference type="InterPro" id="IPR036259">
    <property type="entry name" value="MFS_trans_sf"/>
</dbReference>
<feature type="transmembrane region" description="Helical" evidence="5">
    <location>
        <begin position="333"/>
        <end position="354"/>
    </location>
</feature>
<dbReference type="PROSITE" id="PS50850">
    <property type="entry name" value="MFS"/>
    <property type="match status" value="1"/>
</dbReference>
<comment type="subcellular location">
    <subcellularLocation>
        <location evidence="1">Cell membrane</location>
        <topology evidence="1">Multi-pass membrane protein</topology>
    </subcellularLocation>
</comment>
<evidence type="ECO:0000313" key="8">
    <source>
        <dbReference type="Proteomes" id="UP000669179"/>
    </source>
</evidence>
<dbReference type="GO" id="GO:0005886">
    <property type="term" value="C:plasma membrane"/>
    <property type="evidence" value="ECO:0007669"/>
    <property type="project" value="UniProtKB-SubCell"/>
</dbReference>
<dbReference type="InterPro" id="IPR052952">
    <property type="entry name" value="MFS-Transporter"/>
</dbReference>
<keyword evidence="3 5" id="KW-1133">Transmembrane helix</keyword>
<dbReference type="SUPFAM" id="SSF103473">
    <property type="entry name" value="MFS general substrate transporter"/>
    <property type="match status" value="1"/>
</dbReference>
<evidence type="ECO:0000256" key="1">
    <source>
        <dbReference type="ARBA" id="ARBA00004651"/>
    </source>
</evidence>
<feature type="transmembrane region" description="Helical" evidence="5">
    <location>
        <begin position="162"/>
        <end position="183"/>
    </location>
</feature>
<evidence type="ECO:0000313" key="7">
    <source>
        <dbReference type="EMBL" id="MBO2447216.1"/>
    </source>
</evidence>
<reference evidence="7" key="1">
    <citation type="submission" date="2021-03" db="EMBL/GenBank/DDBJ databases">
        <authorList>
            <person name="Kanchanasin P."/>
            <person name="Saeng-In P."/>
            <person name="Phongsopitanun W."/>
            <person name="Yuki M."/>
            <person name="Kudo T."/>
            <person name="Ohkuma M."/>
            <person name="Tanasupawat S."/>
        </authorList>
    </citation>
    <scope>NUCLEOTIDE SEQUENCE</scope>
    <source>
        <strain evidence="7">GKU 128</strain>
    </source>
</reference>
<dbReference type="PANTHER" id="PTHR23527">
    <property type="entry name" value="BLL3282 PROTEIN"/>
    <property type="match status" value="1"/>
</dbReference>
<name>A0A939T1B6_9ACTN</name>
<keyword evidence="2 5" id="KW-0812">Transmembrane</keyword>
<dbReference type="RefSeq" id="WP_208254811.1">
    <property type="nucleotide sequence ID" value="NZ_JAGEOJ010000003.1"/>
</dbReference>
<evidence type="ECO:0000259" key="6">
    <source>
        <dbReference type="PROSITE" id="PS50850"/>
    </source>
</evidence>
<dbReference type="Proteomes" id="UP000669179">
    <property type="component" value="Unassembled WGS sequence"/>
</dbReference>
<feature type="transmembrane region" description="Helical" evidence="5">
    <location>
        <begin position="298"/>
        <end position="321"/>
    </location>
</feature>
<dbReference type="EMBL" id="JAGEOJ010000003">
    <property type="protein sequence ID" value="MBO2447216.1"/>
    <property type="molecule type" value="Genomic_DNA"/>
</dbReference>
<keyword evidence="4 5" id="KW-0472">Membrane</keyword>
<organism evidence="7 8">
    <name type="scientific">Actinomadura barringtoniae</name>
    <dbReference type="NCBI Taxonomy" id="1427535"/>
    <lineage>
        <taxon>Bacteria</taxon>
        <taxon>Bacillati</taxon>
        <taxon>Actinomycetota</taxon>
        <taxon>Actinomycetes</taxon>
        <taxon>Streptosporangiales</taxon>
        <taxon>Thermomonosporaceae</taxon>
        <taxon>Actinomadura</taxon>
    </lineage>
</organism>
<gene>
    <name evidence="7" type="ORF">J4573_08980</name>
</gene>
<dbReference type="InterPro" id="IPR020846">
    <property type="entry name" value="MFS_dom"/>
</dbReference>
<feature type="transmembrane region" description="Helical" evidence="5">
    <location>
        <begin position="274"/>
        <end position="292"/>
    </location>
</feature>
<sequence>MAEPRLTRWTVLALVTTVQVTAAFATQGLAALTGAMHDAFGLSGAATGLLVSAVGAAPVVSLFVVGDLVDRHGERWVLAAGSLIMALGLSGAAAAPNYAVVLACLVLAGAGYSTVQPGGSKSISVWFPDHRGVAMGIRQAGLPIGGAVAAAVLPALGWRTAFTLAACVALAGGATFTLIYRAPKTQNRTRTSLLARLIETLREPWLRPILISGVPLVGTQFALTAHLMLFTREHFHRSLSESALLLTVMQTAGVAGRILLAAWSDRTQASRLQIVRYCMAASAAALLFLPVLPPTTPALALAAATAFAGFWSLGWYGPWVAHIADAAPGHATGRALGAAMAANQVAIISLPPLIGLAHDLTHTYRFGWWTLAAALTLTALALSRRRG</sequence>
<evidence type="ECO:0000256" key="3">
    <source>
        <dbReference type="ARBA" id="ARBA00022989"/>
    </source>
</evidence>
<dbReference type="PANTHER" id="PTHR23527:SF1">
    <property type="entry name" value="BLL3282 PROTEIN"/>
    <property type="match status" value="1"/>
</dbReference>
<proteinExistence type="predicted"/>
<comment type="caution">
    <text evidence="7">The sequence shown here is derived from an EMBL/GenBank/DDBJ whole genome shotgun (WGS) entry which is preliminary data.</text>
</comment>
<protein>
    <submittedName>
        <fullName evidence="7">MFS transporter</fullName>
    </submittedName>
</protein>
<evidence type="ECO:0000256" key="4">
    <source>
        <dbReference type="ARBA" id="ARBA00023136"/>
    </source>
</evidence>